<keyword evidence="2" id="KW-1133">Transmembrane helix</keyword>
<dbReference type="InterPro" id="IPR001507">
    <property type="entry name" value="ZP_dom"/>
</dbReference>
<dbReference type="Pfam" id="PF00100">
    <property type="entry name" value="Zona_pellucida"/>
    <property type="match status" value="1"/>
</dbReference>
<keyword evidence="5" id="KW-1185">Reference proteome</keyword>
<keyword evidence="1" id="KW-1015">Disulfide bond</keyword>
<protein>
    <recommendedName>
        <fullName evidence="3">ZP domain-containing protein</fullName>
    </recommendedName>
</protein>
<organism evidence="4 5">
    <name type="scientific">Dreissena polymorpha</name>
    <name type="common">Zebra mussel</name>
    <name type="synonym">Mytilus polymorpha</name>
    <dbReference type="NCBI Taxonomy" id="45954"/>
    <lineage>
        <taxon>Eukaryota</taxon>
        <taxon>Metazoa</taxon>
        <taxon>Spiralia</taxon>
        <taxon>Lophotrochozoa</taxon>
        <taxon>Mollusca</taxon>
        <taxon>Bivalvia</taxon>
        <taxon>Autobranchia</taxon>
        <taxon>Heteroconchia</taxon>
        <taxon>Euheterodonta</taxon>
        <taxon>Imparidentia</taxon>
        <taxon>Neoheterodontei</taxon>
        <taxon>Myida</taxon>
        <taxon>Dreissenoidea</taxon>
        <taxon>Dreissenidae</taxon>
        <taxon>Dreissena</taxon>
    </lineage>
</organism>
<evidence type="ECO:0000256" key="2">
    <source>
        <dbReference type="SAM" id="Phobius"/>
    </source>
</evidence>
<evidence type="ECO:0000313" key="4">
    <source>
        <dbReference type="EMBL" id="KAH3830255.1"/>
    </source>
</evidence>
<keyword evidence="2" id="KW-0812">Transmembrane</keyword>
<dbReference type="InterPro" id="IPR042235">
    <property type="entry name" value="ZP-C_dom"/>
</dbReference>
<evidence type="ECO:0000259" key="3">
    <source>
        <dbReference type="PROSITE" id="PS51034"/>
    </source>
</evidence>
<dbReference type="InterPro" id="IPR055355">
    <property type="entry name" value="ZP-C"/>
</dbReference>
<feature type="transmembrane region" description="Helical" evidence="2">
    <location>
        <begin position="91"/>
        <end position="111"/>
    </location>
</feature>
<sequence>MRLHSCITKPWQNSNSTLDYLLINDGCEIDANTHIMSQSAHQTTFMFQDFEYSDNPEGLDVYFLNNVYQDSLCHTGLTDLCECALRIVGNGLFSIMALVYIYIYIYINLVVTSPRLKDTKSGDSAMEAGRLFQVAMILGKKLWR</sequence>
<evidence type="ECO:0000256" key="1">
    <source>
        <dbReference type="ARBA" id="ARBA00023157"/>
    </source>
</evidence>
<keyword evidence="2" id="KW-0472">Membrane</keyword>
<dbReference type="Proteomes" id="UP000828390">
    <property type="component" value="Unassembled WGS sequence"/>
</dbReference>
<feature type="domain" description="ZP" evidence="3">
    <location>
        <begin position="1"/>
        <end position="88"/>
    </location>
</feature>
<accession>A0A9D4JZ83</accession>
<comment type="caution">
    <text evidence="4">The sequence shown here is derived from an EMBL/GenBank/DDBJ whole genome shotgun (WGS) entry which is preliminary data.</text>
</comment>
<proteinExistence type="predicted"/>
<gene>
    <name evidence="4" type="ORF">DPMN_103496</name>
</gene>
<dbReference type="EMBL" id="JAIWYP010000004">
    <property type="protein sequence ID" value="KAH3830255.1"/>
    <property type="molecule type" value="Genomic_DNA"/>
</dbReference>
<evidence type="ECO:0000313" key="5">
    <source>
        <dbReference type="Proteomes" id="UP000828390"/>
    </source>
</evidence>
<dbReference type="PROSITE" id="PS51034">
    <property type="entry name" value="ZP_2"/>
    <property type="match status" value="1"/>
</dbReference>
<reference evidence="4" key="2">
    <citation type="submission" date="2020-11" db="EMBL/GenBank/DDBJ databases">
        <authorList>
            <person name="McCartney M.A."/>
            <person name="Auch B."/>
            <person name="Kono T."/>
            <person name="Mallez S."/>
            <person name="Becker A."/>
            <person name="Gohl D.M."/>
            <person name="Silverstein K.A.T."/>
            <person name="Koren S."/>
            <person name="Bechman K.B."/>
            <person name="Herman A."/>
            <person name="Abrahante J.E."/>
            <person name="Garbe J."/>
        </authorList>
    </citation>
    <scope>NUCLEOTIDE SEQUENCE</scope>
    <source>
        <strain evidence="4">Duluth1</strain>
        <tissue evidence="4">Whole animal</tissue>
    </source>
</reference>
<dbReference type="Gene3D" id="2.60.40.4100">
    <property type="entry name" value="Zona pellucida, ZP-C domain"/>
    <property type="match status" value="1"/>
</dbReference>
<name>A0A9D4JZ83_DREPO</name>
<reference evidence="4" key="1">
    <citation type="journal article" date="2019" name="bioRxiv">
        <title>The Genome of the Zebra Mussel, Dreissena polymorpha: A Resource for Invasive Species Research.</title>
        <authorList>
            <person name="McCartney M.A."/>
            <person name="Auch B."/>
            <person name="Kono T."/>
            <person name="Mallez S."/>
            <person name="Zhang Y."/>
            <person name="Obille A."/>
            <person name="Becker A."/>
            <person name="Abrahante J.E."/>
            <person name="Garbe J."/>
            <person name="Badalamenti J.P."/>
            <person name="Herman A."/>
            <person name="Mangelson H."/>
            <person name="Liachko I."/>
            <person name="Sullivan S."/>
            <person name="Sone E.D."/>
            <person name="Koren S."/>
            <person name="Silverstein K.A.T."/>
            <person name="Beckman K.B."/>
            <person name="Gohl D.M."/>
        </authorList>
    </citation>
    <scope>NUCLEOTIDE SEQUENCE</scope>
    <source>
        <strain evidence="4">Duluth1</strain>
        <tissue evidence="4">Whole animal</tissue>
    </source>
</reference>
<dbReference type="AlphaFoldDB" id="A0A9D4JZ83"/>